<proteinExistence type="predicted"/>
<reference evidence="1 2" key="1">
    <citation type="submission" date="2020-08" db="EMBL/GenBank/DDBJ databases">
        <authorList>
            <person name="Canfield G.S."/>
            <person name="Duerkop B.A."/>
        </authorList>
    </citation>
    <scope>NUCLEOTIDE SEQUENCE [LARGE SCALE GENOMIC DNA]</scope>
</reference>
<accession>A0A7L8ZII9</accession>
<dbReference type="Proteomes" id="UP000593991">
    <property type="component" value="Segment"/>
</dbReference>
<evidence type="ECO:0000313" key="1">
    <source>
        <dbReference type="EMBL" id="QOI68868.1"/>
    </source>
</evidence>
<evidence type="ECO:0000313" key="2">
    <source>
        <dbReference type="Proteomes" id="UP000593991"/>
    </source>
</evidence>
<name>A0A7L8ZII9_9CAUD</name>
<sequence length="75" mass="8833">MAIKMKKINYTKELTTVIDEQVRVSTGDDRFIYIRVIDNDEENAIVALTLKEAQRVKRYLEDAITTNVINWEEEK</sequence>
<gene>
    <name evidence="1" type="ORF">phi9184_ORF049</name>
</gene>
<dbReference type="EMBL" id="MT939242">
    <property type="protein sequence ID" value="QOI68868.1"/>
    <property type="molecule type" value="Genomic_DNA"/>
</dbReference>
<protein>
    <submittedName>
        <fullName evidence="1">Uncharacterized protein</fullName>
    </submittedName>
</protein>
<organism evidence="1 2">
    <name type="scientific">Enterococcus phage 9184</name>
    <dbReference type="NCBI Taxonomy" id="2763103"/>
    <lineage>
        <taxon>Viruses</taxon>
        <taxon>Duplodnaviria</taxon>
        <taxon>Heunggongvirae</taxon>
        <taxon>Uroviricota</taxon>
        <taxon>Caudoviricetes</taxon>
        <taxon>Thiercelinvirus</taxon>
        <taxon>Thiercelinvirus v9184</taxon>
    </lineage>
</organism>
<keyword evidence="2" id="KW-1185">Reference proteome</keyword>